<protein>
    <submittedName>
        <fullName evidence="1">Transposase IS891/IS1136/IS1341 family</fullName>
    </submittedName>
</protein>
<comment type="caution">
    <text evidence="1">The sequence shown here is derived from an EMBL/GenBank/DDBJ whole genome shotgun (WGS) entry which is preliminary data.</text>
</comment>
<name>G6FTT4_9CYAN</name>
<accession>G6FTT4</accession>
<organism evidence="1 2">
    <name type="scientific">Fischerella thermalis JSC-11</name>
    <dbReference type="NCBI Taxonomy" id="741277"/>
    <lineage>
        <taxon>Bacteria</taxon>
        <taxon>Bacillati</taxon>
        <taxon>Cyanobacteriota</taxon>
        <taxon>Cyanophyceae</taxon>
        <taxon>Nostocales</taxon>
        <taxon>Hapalosiphonaceae</taxon>
        <taxon>Fischerella</taxon>
    </lineage>
</organism>
<keyword evidence="2" id="KW-1185">Reference proteome</keyword>
<sequence>MKVSNTRKDFHYKTAKKLLSQQKHVAHEKLNIKGLAKSRLAKSVNDAGCGQFLQILSIKLLRTAH</sequence>
<gene>
    <name evidence="1" type="ORF">FJSC11DRAFT_2281</name>
</gene>
<dbReference type="Proteomes" id="UP000004344">
    <property type="component" value="Unassembled WGS sequence"/>
</dbReference>
<proteinExistence type="predicted"/>
<reference evidence="1 2" key="1">
    <citation type="submission" date="2011-09" db="EMBL/GenBank/DDBJ databases">
        <title>The draft genome of Fischerella sp. JSC-11.</title>
        <authorList>
            <consortium name="US DOE Joint Genome Institute (JGI-PGF)"/>
            <person name="Lucas S."/>
            <person name="Han J."/>
            <person name="Lapidus A."/>
            <person name="Cheng J.-F."/>
            <person name="Goodwin L."/>
            <person name="Pitluck S."/>
            <person name="Peters L."/>
            <person name="Land M.L."/>
            <person name="Hauser L."/>
            <person name="Sarkisova S."/>
            <person name="Bryant D.A."/>
            <person name="Brown I."/>
            <person name="Woyke T.J."/>
        </authorList>
    </citation>
    <scope>NUCLEOTIDE SEQUENCE [LARGE SCALE GENOMIC DNA]</scope>
    <source>
        <strain evidence="1 2">JSC-11</strain>
    </source>
</reference>
<dbReference type="AlphaFoldDB" id="G6FTT4"/>
<evidence type="ECO:0000313" key="2">
    <source>
        <dbReference type="Proteomes" id="UP000004344"/>
    </source>
</evidence>
<evidence type="ECO:0000313" key="1">
    <source>
        <dbReference type="EMBL" id="EHC14017.1"/>
    </source>
</evidence>
<dbReference type="EMBL" id="AGIZ01000006">
    <property type="protein sequence ID" value="EHC14017.1"/>
    <property type="molecule type" value="Genomic_DNA"/>
</dbReference>